<evidence type="ECO:0000259" key="7">
    <source>
        <dbReference type="Pfam" id="PF05194"/>
    </source>
</evidence>
<evidence type="ECO:0000256" key="3">
    <source>
        <dbReference type="ARBA" id="ARBA00022596"/>
    </source>
</evidence>
<reference evidence="8" key="1">
    <citation type="submission" date="2024-05" db="EMBL/GenBank/DDBJ databases">
        <title>Isolation and characterization of Sporomusa carbonis sp. nov., a carboxydotrophic hydrogenogen in the genus of Sporomusa isolated from a charcoal burning pile.</title>
        <authorList>
            <person name="Boeer T."/>
            <person name="Rosenbaum F."/>
            <person name="Eysell L."/>
            <person name="Mueller V."/>
            <person name="Daniel R."/>
            <person name="Poehlein A."/>
        </authorList>
    </citation>
    <scope>NUCLEOTIDE SEQUENCE [LARGE SCALE GENOMIC DNA]</scope>
    <source>
        <strain evidence="8">DSM 3132</strain>
    </source>
</reference>
<sequence length="157" mass="17790">MIVEKIIGTLSDSDYKNITVDYVDFAWYEAFKRLHRKVSRAGRELALRFDDSILVKGLKQDDVLAVETNTVVAVNLLPCSVLVITVKGHHEMAKACYEIGNKHAPLFYGENHDELITPYDKTIENLMQKLHIETRTAQVKLDFVKSISTGGPHTHTH</sequence>
<organism evidence="8 9">
    <name type="scientific">Sporomusa acidovorans (strain ATCC 49682 / DSM 3132 / Mol)</name>
    <dbReference type="NCBI Taxonomy" id="1123286"/>
    <lineage>
        <taxon>Bacteria</taxon>
        <taxon>Bacillati</taxon>
        <taxon>Bacillota</taxon>
        <taxon>Negativicutes</taxon>
        <taxon>Selenomonadales</taxon>
        <taxon>Sporomusaceae</taxon>
        <taxon>Sporomusa</taxon>
    </lineage>
</organism>
<feature type="domain" description="Urease accessory protein UreE C-terminal" evidence="7">
    <location>
        <begin position="81"/>
        <end position="148"/>
    </location>
</feature>
<gene>
    <name evidence="5 8" type="primary">ureE</name>
    <name evidence="8" type="ORF">SPACI_049520</name>
</gene>
<dbReference type="Pfam" id="PF05194">
    <property type="entry name" value="UreE_C"/>
    <property type="match status" value="1"/>
</dbReference>
<dbReference type="Proteomes" id="UP000216052">
    <property type="component" value="Chromosome"/>
</dbReference>
<comment type="similarity">
    <text evidence="5">Belongs to the UreE family.</text>
</comment>
<keyword evidence="2 5" id="KW-0963">Cytoplasm</keyword>
<proteinExistence type="inferred from homology"/>
<evidence type="ECO:0000256" key="5">
    <source>
        <dbReference type="HAMAP-Rule" id="MF_00822"/>
    </source>
</evidence>
<keyword evidence="9" id="KW-1185">Reference proteome</keyword>
<name>A0ABZ3J9P0_SPOA4</name>
<evidence type="ECO:0000313" key="8">
    <source>
        <dbReference type="EMBL" id="XFO74841.1"/>
    </source>
</evidence>
<evidence type="ECO:0000259" key="6">
    <source>
        <dbReference type="Pfam" id="PF02814"/>
    </source>
</evidence>
<dbReference type="InterPro" id="IPR036118">
    <property type="entry name" value="UreE_N_sf"/>
</dbReference>
<evidence type="ECO:0000256" key="2">
    <source>
        <dbReference type="ARBA" id="ARBA00022490"/>
    </source>
</evidence>
<dbReference type="InterPro" id="IPR004029">
    <property type="entry name" value="UreE_N"/>
</dbReference>
<comment type="subcellular location">
    <subcellularLocation>
        <location evidence="1 5">Cytoplasm</location>
    </subcellularLocation>
</comment>
<accession>A0ABZ3J9P0</accession>
<dbReference type="Pfam" id="PF02814">
    <property type="entry name" value="UreE_N"/>
    <property type="match status" value="1"/>
</dbReference>
<protein>
    <recommendedName>
        <fullName evidence="5">Urease accessory protein UreE</fullName>
    </recommendedName>
</protein>
<dbReference type="InterPro" id="IPR012406">
    <property type="entry name" value="UreE"/>
</dbReference>
<dbReference type="Gene3D" id="3.30.70.790">
    <property type="entry name" value="UreE, C-terminal domain"/>
    <property type="match status" value="1"/>
</dbReference>
<dbReference type="SUPFAM" id="SSF69737">
    <property type="entry name" value="Urease metallochaperone UreE, C-terminal domain"/>
    <property type="match status" value="1"/>
</dbReference>
<keyword evidence="4 5" id="KW-0143">Chaperone</keyword>
<keyword evidence="3 5" id="KW-0533">Nickel</keyword>
<dbReference type="EMBL" id="CP155571">
    <property type="protein sequence ID" value="XFO74841.1"/>
    <property type="molecule type" value="Genomic_DNA"/>
</dbReference>
<dbReference type="SUPFAM" id="SSF69287">
    <property type="entry name" value="Urease metallochaperone UreE, N-terminal domain"/>
    <property type="match status" value="1"/>
</dbReference>
<dbReference type="PIRSF" id="PIRSF036402">
    <property type="entry name" value="Ureas_acces_UreE"/>
    <property type="match status" value="1"/>
</dbReference>
<dbReference type="HAMAP" id="MF_00822">
    <property type="entry name" value="UreE"/>
    <property type="match status" value="1"/>
</dbReference>
<dbReference type="Gene3D" id="2.60.260.20">
    <property type="entry name" value="Urease metallochaperone UreE, N-terminal domain"/>
    <property type="match status" value="1"/>
</dbReference>
<dbReference type="InterPro" id="IPR007864">
    <property type="entry name" value="UreE_C_dom"/>
</dbReference>
<evidence type="ECO:0000256" key="1">
    <source>
        <dbReference type="ARBA" id="ARBA00004496"/>
    </source>
</evidence>
<evidence type="ECO:0000256" key="4">
    <source>
        <dbReference type="ARBA" id="ARBA00023186"/>
    </source>
</evidence>
<comment type="function">
    <text evidence="5">Involved in urease metallocenter assembly. Binds nickel. Probably functions as a nickel donor during metallocenter assembly.</text>
</comment>
<dbReference type="CDD" id="cd00571">
    <property type="entry name" value="UreE"/>
    <property type="match status" value="1"/>
</dbReference>
<dbReference type="RefSeq" id="WP_093794037.1">
    <property type="nucleotide sequence ID" value="NZ_CP155571.1"/>
</dbReference>
<evidence type="ECO:0000313" key="9">
    <source>
        <dbReference type="Proteomes" id="UP000216052"/>
    </source>
</evidence>
<feature type="domain" description="UreE urease accessory N-terminal" evidence="6">
    <location>
        <begin position="18"/>
        <end position="72"/>
    </location>
</feature>